<comment type="caution">
    <text evidence="1">The sequence shown here is derived from an EMBL/GenBank/DDBJ whole genome shotgun (WGS) entry which is preliminary data.</text>
</comment>
<dbReference type="AlphaFoldDB" id="A0A392W7S8"/>
<keyword evidence="2" id="KW-1185">Reference proteome</keyword>
<dbReference type="EMBL" id="LXQA011397531">
    <property type="protein sequence ID" value="MCI95819.1"/>
    <property type="molecule type" value="Genomic_DNA"/>
</dbReference>
<dbReference type="Proteomes" id="UP000265520">
    <property type="component" value="Unassembled WGS sequence"/>
</dbReference>
<protein>
    <submittedName>
        <fullName evidence="1">Uncharacterized protein</fullName>
    </submittedName>
</protein>
<name>A0A392W7S8_9FABA</name>
<reference evidence="1 2" key="1">
    <citation type="journal article" date="2018" name="Front. Plant Sci.">
        <title>Red Clover (Trifolium pratense) and Zigzag Clover (T. medium) - A Picture of Genomic Similarities and Differences.</title>
        <authorList>
            <person name="Dluhosova J."/>
            <person name="Istvanek J."/>
            <person name="Nedelnik J."/>
            <person name="Repkova J."/>
        </authorList>
    </citation>
    <scope>NUCLEOTIDE SEQUENCE [LARGE SCALE GENOMIC DNA]</scope>
    <source>
        <strain evidence="2">cv. 10/8</strain>
        <tissue evidence="1">Leaf</tissue>
    </source>
</reference>
<sequence>MLSGELPERSRARRDVQDIWDAGNTTQVYWRRGGPSGHAT</sequence>
<evidence type="ECO:0000313" key="1">
    <source>
        <dbReference type="EMBL" id="MCI95819.1"/>
    </source>
</evidence>
<organism evidence="1 2">
    <name type="scientific">Trifolium medium</name>
    <dbReference type="NCBI Taxonomy" id="97028"/>
    <lineage>
        <taxon>Eukaryota</taxon>
        <taxon>Viridiplantae</taxon>
        <taxon>Streptophyta</taxon>
        <taxon>Embryophyta</taxon>
        <taxon>Tracheophyta</taxon>
        <taxon>Spermatophyta</taxon>
        <taxon>Magnoliopsida</taxon>
        <taxon>eudicotyledons</taxon>
        <taxon>Gunneridae</taxon>
        <taxon>Pentapetalae</taxon>
        <taxon>rosids</taxon>
        <taxon>fabids</taxon>
        <taxon>Fabales</taxon>
        <taxon>Fabaceae</taxon>
        <taxon>Papilionoideae</taxon>
        <taxon>50 kb inversion clade</taxon>
        <taxon>NPAAA clade</taxon>
        <taxon>Hologalegina</taxon>
        <taxon>IRL clade</taxon>
        <taxon>Trifolieae</taxon>
        <taxon>Trifolium</taxon>
    </lineage>
</organism>
<evidence type="ECO:0000313" key="2">
    <source>
        <dbReference type="Proteomes" id="UP000265520"/>
    </source>
</evidence>
<accession>A0A392W7S8</accession>
<proteinExistence type="predicted"/>